<dbReference type="InterPro" id="IPR036397">
    <property type="entry name" value="RNaseH_sf"/>
</dbReference>
<dbReference type="InterPro" id="IPR001584">
    <property type="entry name" value="Integrase_cat-core"/>
</dbReference>
<organism evidence="2 3">
    <name type="scientific">Ramazzottius varieornatus</name>
    <name type="common">Water bear</name>
    <name type="synonym">Tardigrade</name>
    <dbReference type="NCBI Taxonomy" id="947166"/>
    <lineage>
        <taxon>Eukaryota</taxon>
        <taxon>Metazoa</taxon>
        <taxon>Ecdysozoa</taxon>
        <taxon>Tardigrada</taxon>
        <taxon>Eutardigrada</taxon>
        <taxon>Parachela</taxon>
        <taxon>Hypsibioidea</taxon>
        <taxon>Ramazzottiidae</taxon>
        <taxon>Ramazzottius</taxon>
    </lineage>
</organism>
<dbReference type="SUPFAM" id="SSF53098">
    <property type="entry name" value="Ribonuclease H-like"/>
    <property type="match status" value="1"/>
</dbReference>
<protein>
    <recommendedName>
        <fullName evidence="1">Integrase catalytic domain-containing protein</fullName>
    </recommendedName>
</protein>
<dbReference type="OrthoDB" id="6343797at2759"/>
<evidence type="ECO:0000313" key="3">
    <source>
        <dbReference type="Proteomes" id="UP000186922"/>
    </source>
</evidence>
<gene>
    <name evidence="2" type="primary">RvY_03105-1</name>
    <name evidence="2" type="synonym">RvY_03105.1</name>
    <name evidence="2" type="ORF">RvY_03105</name>
</gene>
<evidence type="ECO:0000259" key="1">
    <source>
        <dbReference type="PROSITE" id="PS50994"/>
    </source>
</evidence>
<feature type="domain" description="Integrase catalytic" evidence="1">
    <location>
        <begin position="80"/>
        <end position="157"/>
    </location>
</feature>
<comment type="caution">
    <text evidence="2">The sequence shown here is derived from an EMBL/GenBank/DDBJ whole genome shotgun (WGS) entry which is preliminary data.</text>
</comment>
<dbReference type="Gene3D" id="3.30.420.10">
    <property type="entry name" value="Ribonuclease H-like superfamily/Ribonuclease H"/>
    <property type="match status" value="1"/>
</dbReference>
<dbReference type="AlphaFoldDB" id="A0A1D1UTZ9"/>
<accession>A0A1D1UTZ9</accession>
<dbReference type="STRING" id="947166.A0A1D1UTZ9"/>
<sequence length="157" mass="18291">MVTAHWITSDFEIRGVLRDIRELPAEHLADNIQETLLDILRPYSGSLGGVERYRSAELETLTDAKKELVSRRINFPRNAAVLVPDHHWQFQADLMDLQKISKEDKHYRYELVVIDCFSKKLSRVLVKTKHEFNIKKGLEMAFEELGIPDRLQTDKAM</sequence>
<dbReference type="GO" id="GO:0003676">
    <property type="term" value="F:nucleic acid binding"/>
    <property type="evidence" value="ECO:0007669"/>
    <property type="project" value="InterPro"/>
</dbReference>
<proteinExistence type="predicted"/>
<dbReference type="InterPro" id="IPR012337">
    <property type="entry name" value="RNaseH-like_sf"/>
</dbReference>
<dbReference type="GO" id="GO:0015074">
    <property type="term" value="P:DNA integration"/>
    <property type="evidence" value="ECO:0007669"/>
    <property type="project" value="InterPro"/>
</dbReference>
<reference evidence="2 3" key="1">
    <citation type="journal article" date="2016" name="Nat. Commun.">
        <title>Extremotolerant tardigrade genome and improved radiotolerance of human cultured cells by tardigrade-unique protein.</title>
        <authorList>
            <person name="Hashimoto T."/>
            <person name="Horikawa D.D."/>
            <person name="Saito Y."/>
            <person name="Kuwahara H."/>
            <person name="Kozuka-Hata H."/>
            <person name="Shin-I T."/>
            <person name="Minakuchi Y."/>
            <person name="Ohishi K."/>
            <person name="Motoyama A."/>
            <person name="Aizu T."/>
            <person name="Enomoto A."/>
            <person name="Kondo K."/>
            <person name="Tanaka S."/>
            <person name="Hara Y."/>
            <person name="Koshikawa S."/>
            <person name="Sagara H."/>
            <person name="Miura T."/>
            <person name="Yokobori S."/>
            <person name="Miyagawa K."/>
            <person name="Suzuki Y."/>
            <person name="Kubo T."/>
            <person name="Oyama M."/>
            <person name="Kohara Y."/>
            <person name="Fujiyama A."/>
            <person name="Arakawa K."/>
            <person name="Katayama T."/>
            <person name="Toyoda A."/>
            <person name="Kunieda T."/>
        </authorList>
    </citation>
    <scope>NUCLEOTIDE SEQUENCE [LARGE SCALE GENOMIC DNA]</scope>
    <source>
        <strain evidence="2 3">YOKOZUNA-1</strain>
    </source>
</reference>
<dbReference type="PROSITE" id="PS50994">
    <property type="entry name" value="INTEGRASE"/>
    <property type="match status" value="1"/>
</dbReference>
<keyword evidence="3" id="KW-1185">Reference proteome</keyword>
<dbReference type="EMBL" id="BDGG01000001">
    <property type="protein sequence ID" value="GAU90727.1"/>
    <property type="molecule type" value="Genomic_DNA"/>
</dbReference>
<name>A0A1D1UTZ9_RAMVA</name>
<dbReference type="Proteomes" id="UP000186922">
    <property type="component" value="Unassembled WGS sequence"/>
</dbReference>
<evidence type="ECO:0000313" key="2">
    <source>
        <dbReference type="EMBL" id="GAU90727.1"/>
    </source>
</evidence>